<sequence>MRLSEPTGCHECIQPLLLRNPLHSRRPGRGSMTAQMTALVAFRPDQARCWTHMCTDAGTVGRPTIDENRECVQGSLEPDSRLK</sequence>
<dbReference type="Proteomes" id="UP000784294">
    <property type="component" value="Unassembled WGS sequence"/>
</dbReference>
<reference evidence="1" key="1">
    <citation type="submission" date="2018-11" db="EMBL/GenBank/DDBJ databases">
        <authorList>
            <consortium name="Pathogen Informatics"/>
        </authorList>
    </citation>
    <scope>NUCLEOTIDE SEQUENCE</scope>
</reference>
<accession>A0A3S5B7A0</accession>
<evidence type="ECO:0000313" key="1">
    <source>
        <dbReference type="EMBL" id="VEL42164.1"/>
    </source>
</evidence>
<name>A0A3S5B7A0_9PLAT</name>
<dbReference type="AlphaFoldDB" id="A0A3S5B7A0"/>
<proteinExistence type="predicted"/>
<evidence type="ECO:0000313" key="2">
    <source>
        <dbReference type="Proteomes" id="UP000784294"/>
    </source>
</evidence>
<keyword evidence="2" id="KW-1185">Reference proteome</keyword>
<protein>
    <submittedName>
        <fullName evidence="1">Uncharacterized protein</fullName>
    </submittedName>
</protein>
<gene>
    <name evidence="1" type="ORF">PXEA_LOCUS35604</name>
</gene>
<comment type="caution">
    <text evidence="1">The sequence shown here is derived from an EMBL/GenBank/DDBJ whole genome shotgun (WGS) entry which is preliminary data.</text>
</comment>
<organism evidence="1 2">
    <name type="scientific">Protopolystoma xenopodis</name>
    <dbReference type="NCBI Taxonomy" id="117903"/>
    <lineage>
        <taxon>Eukaryota</taxon>
        <taxon>Metazoa</taxon>
        <taxon>Spiralia</taxon>
        <taxon>Lophotrochozoa</taxon>
        <taxon>Platyhelminthes</taxon>
        <taxon>Monogenea</taxon>
        <taxon>Polyopisthocotylea</taxon>
        <taxon>Polystomatidea</taxon>
        <taxon>Polystomatidae</taxon>
        <taxon>Protopolystoma</taxon>
    </lineage>
</organism>
<dbReference type="EMBL" id="CAAALY010272878">
    <property type="protein sequence ID" value="VEL42164.1"/>
    <property type="molecule type" value="Genomic_DNA"/>
</dbReference>